<name>A0A7V4XRA5_9BACT</name>
<protein>
    <submittedName>
        <fullName evidence="3">ComF family protein</fullName>
    </submittedName>
</protein>
<dbReference type="InterPro" id="IPR051910">
    <property type="entry name" value="ComF/GntX_DNA_util-trans"/>
</dbReference>
<dbReference type="InterPro" id="IPR000836">
    <property type="entry name" value="PRTase_dom"/>
</dbReference>
<dbReference type="PANTHER" id="PTHR47505:SF1">
    <property type="entry name" value="DNA UTILIZATION PROTEIN YHGH"/>
    <property type="match status" value="1"/>
</dbReference>
<dbReference type="InterPro" id="IPR029057">
    <property type="entry name" value="PRTase-like"/>
</dbReference>
<dbReference type="AlphaFoldDB" id="A0A7V4XRA5"/>
<dbReference type="CDD" id="cd06223">
    <property type="entry name" value="PRTases_typeI"/>
    <property type="match status" value="1"/>
</dbReference>
<dbReference type="PANTHER" id="PTHR47505">
    <property type="entry name" value="DNA UTILIZATION PROTEIN YHGH"/>
    <property type="match status" value="1"/>
</dbReference>
<reference evidence="3" key="1">
    <citation type="journal article" date="2020" name="mSystems">
        <title>Genome- and Community-Level Interaction Insights into Carbon Utilization and Element Cycling Functions of Hydrothermarchaeota in Hydrothermal Sediment.</title>
        <authorList>
            <person name="Zhou Z."/>
            <person name="Liu Y."/>
            <person name="Xu W."/>
            <person name="Pan J."/>
            <person name="Luo Z.H."/>
            <person name="Li M."/>
        </authorList>
    </citation>
    <scope>NUCLEOTIDE SEQUENCE [LARGE SCALE GENOMIC DNA]</scope>
    <source>
        <strain evidence="3">SpSt-855</strain>
    </source>
</reference>
<proteinExistence type="inferred from homology"/>
<organism evidence="3">
    <name type="scientific">Acidobacterium capsulatum</name>
    <dbReference type="NCBI Taxonomy" id="33075"/>
    <lineage>
        <taxon>Bacteria</taxon>
        <taxon>Pseudomonadati</taxon>
        <taxon>Acidobacteriota</taxon>
        <taxon>Terriglobia</taxon>
        <taxon>Terriglobales</taxon>
        <taxon>Acidobacteriaceae</taxon>
        <taxon>Acidobacterium</taxon>
    </lineage>
</organism>
<comment type="similarity">
    <text evidence="1">Belongs to the ComF/GntX family.</text>
</comment>
<sequence>MTLRVCGNLRILVAKREPGALSPAAMRGEAFSSHTQLMPHEVPPSEMSAWRAVVRVLRSTAQDTVSSLSTVLLPSPCRLCGEPLEEMTRVPVCSSCWNHLPAQAGILCHFCGELLPHHSSAENSEPHCPACAEAAPPFVQAVAHGVYEGALRELLHLLKYDRMEPIAARLAALIAQHIVAMHDLPAALLLVPVPLHRGRRRERGFNQAELLAQGIVGALRHLRPEMSLRMSTGVLERRRATESQAGLSPNQRRVNVRGAFFVPEGRAQAAVKGRDVLLIDDIYTTGATARACSLALRRAGAASVRVATIARAQRFDALRKSVELGEPEDEFAVTAEQASEQERPMHEDVAFWGTSDAEVGEQTLN</sequence>
<dbReference type="Pfam" id="PF00156">
    <property type="entry name" value="Pribosyltran"/>
    <property type="match status" value="1"/>
</dbReference>
<evidence type="ECO:0000259" key="2">
    <source>
        <dbReference type="Pfam" id="PF00156"/>
    </source>
</evidence>
<evidence type="ECO:0000256" key="1">
    <source>
        <dbReference type="ARBA" id="ARBA00008007"/>
    </source>
</evidence>
<feature type="domain" description="Phosphoribosyltransferase" evidence="2">
    <location>
        <begin position="239"/>
        <end position="311"/>
    </location>
</feature>
<dbReference type="EMBL" id="DTKL01000018">
    <property type="protein sequence ID" value="HGY93713.1"/>
    <property type="molecule type" value="Genomic_DNA"/>
</dbReference>
<gene>
    <name evidence="3" type="ORF">ENW50_03350</name>
</gene>
<dbReference type="SUPFAM" id="SSF53271">
    <property type="entry name" value="PRTase-like"/>
    <property type="match status" value="1"/>
</dbReference>
<accession>A0A7V4XRA5</accession>
<dbReference type="Gene3D" id="3.40.50.2020">
    <property type="match status" value="1"/>
</dbReference>
<evidence type="ECO:0000313" key="3">
    <source>
        <dbReference type="EMBL" id="HGY93713.1"/>
    </source>
</evidence>
<comment type="caution">
    <text evidence="3">The sequence shown here is derived from an EMBL/GenBank/DDBJ whole genome shotgun (WGS) entry which is preliminary data.</text>
</comment>